<evidence type="ECO:0000256" key="4">
    <source>
        <dbReference type="ARBA" id="ARBA00023002"/>
    </source>
</evidence>
<comment type="similarity">
    <text evidence="1">Belongs to the short-chain dehydrogenases/reductases (SDR) family.</text>
</comment>
<protein>
    <submittedName>
        <fullName evidence="5">L-xylulose reductase-like</fullName>
    </submittedName>
</protein>
<sequence length="247" mass="25893">MNIRFDGKRALVTGAGKGIGRDVVKKLVECGAETIALSRTQSDLDSLKQECPSIIPVLCDLADSESISTALKDCGPIDLLVNNAAIAICESFFDANTADFDKTFDINVKATIVVSQIVAKGMIERKAGGSIVNVSSQASLRGLKNHLIYAASKAAVDSVTRTMSLELGPHNIRTNAVNPTVTNTAMAKVGWSDPVKVKAMTSLIPLGRFAEVSEVVSVILFLLSDFSSMVSGSCVPIDGGCVASLGT</sequence>
<evidence type="ECO:0000256" key="3">
    <source>
        <dbReference type="ARBA" id="ARBA00022857"/>
    </source>
</evidence>
<dbReference type="GO" id="GO:0050038">
    <property type="term" value="F:L-xylulose reductase (NADPH) activity"/>
    <property type="evidence" value="ECO:0007669"/>
    <property type="project" value="TreeGrafter"/>
</dbReference>
<dbReference type="InterPro" id="IPR051737">
    <property type="entry name" value="L-xylulose/Carbonyl_redctase"/>
</dbReference>
<keyword evidence="3" id="KW-0521">NADP</keyword>
<dbReference type="GO" id="GO:0005997">
    <property type="term" value="P:xylulose metabolic process"/>
    <property type="evidence" value="ECO:0007669"/>
    <property type="project" value="TreeGrafter"/>
</dbReference>
<evidence type="ECO:0000256" key="1">
    <source>
        <dbReference type="ARBA" id="ARBA00006484"/>
    </source>
</evidence>
<evidence type="ECO:0000256" key="2">
    <source>
        <dbReference type="ARBA" id="ARBA00011881"/>
    </source>
</evidence>
<dbReference type="PANTHER" id="PTHR44252:SF3">
    <property type="entry name" value="D-ERYTHRULOSE REDUCTASE-RELATED"/>
    <property type="match status" value="1"/>
</dbReference>
<keyword evidence="4" id="KW-0560">Oxidoreductase</keyword>
<dbReference type="FunFam" id="3.40.50.720:FF:000214">
    <property type="entry name" value="L-xylulose reductase"/>
    <property type="match status" value="1"/>
</dbReference>
<dbReference type="AlphaFoldDB" id="A0A6F9DB97"/>
<dbReference type="PANTHER" id="PTHR44252">
    <property type="entry name" value="D-ERYTHRULOSE REDUCTASE"/>
    <property type="match status" value="1"/>
</dbReference>
<dbReference type="PRINTS" id="PR00081">
    <property type="entry name" value="GDHRDH"/>
</dbReference>
<dbReference type="InterPro" id="IPR036291">
    <property type="entry name" value="NAD(P)-bd_dom_sf"/>
</dbReference>
<name>A0A6F9DB97_9ASCI</name>
<dbReference type="Gene3D" id="3.40.50.720">
    <property type="entry name" value="NAD(P)-binding Rossmann-like Domain"/>
    <property type="match status" value="1"/>
</dbReference>
<dbReference type="InterPro" id="IPR002347">
    <property type="entry name" value="SDR_fam"/>
</dbReference>
<dbReference type="EMBL" id="LR784396">
    <property type="protein sequence ID" value="CAB3236569.1"/>
    <property type="molecule type" value="mRNA"/>
</dbReference>
<reference evidence="5" key="1">
    <citation type="submission" date="2020-04" db="EMBL/GenBank/DDBJ databases">
        <authorList>
            <person name="Neveu A P."/>
        </authorList>
    </citation>
    <scope>NUCLEOTIDE SEQUENCE</scope>
    <source>
        <tissue evidence="5">Whole embryo</tissue>
    </source>
</reference>
<evidence type="ECO:0000313" key="5">
    <source>
        <dbReference type="EMBL" id="CAB3236569.1"/>
    </source>
</evidence>
<dbReference type="PROSITE" id="PS00061">
    <property type="entry name" value="ADH_SHORT"/>
    <property type="match status" value="1"/>
</dbReference>
<proteinExistence type="evidence at transcript level"/>
<comment type="subunit">
    <text evidence="2">Homotetramer.</text>
</comment>
<dbReference type="GO" id="GO:0004090">
    <property type="term" value="F:carbonyl reductase (NADPH) activity"/>
    <property type="evidence" value="ECO:0007669"/>
    <property type="project" value="TreeGrafter"/>
</dbReference>
<dbReference type="SUPFAM" id="SSF51735">
    <property type="entry name" value="NAD(P)-binding Rossmann-fold domains"/>
    <property type="match status" value="1"/>
</dbReference>
<dbReference type="InterPro" id="IPR020904">
    <property type="entry name" value="Sc_DH/Rdtase_CS"/>
</dbReference>
<dbReference type="PRINTS" id="PR00080">
    <property type="entry name" value="SDRFAMILY"/>
</dbReference>
<gene>
    <name evidence="5" type="primary">Dcxr-003</name>
</gene>
<organism evidence="5">
    <name type="scientific">Phallusia mammillata</name>
    <dbReference type="NCBI Taxonomy" id="59560"/>
    <lineage>
        <taxon>Eukaryota</taxon>
        <taxon>Metazoa</taxon>
        <taxon>Chordata</taxon>
        <taxon>Tunicata</taxon>
        <taxon>Ascidiacea</taxon>
        <taxon>Phlebobranchia</taxon>
        <taxon>Ascidiidae</taxon>
        <taxon>Phallusia</taxon>
    </lineage>
</organism>
<dbReference type="GO" id="GO:0006006">
    <property type="term" value="P:glucose metabolic process"/>
    <property type="evidence" value="ECO:0007669"/>
    <property type="project" value="TreeGrafter"/>
</dbReference>
<accession>A0A6F9DB97</accession>
<dbReference type="Pfam" id="PF13561">
    <property type="entry name" value="adh_short_C2"/>
    <property type="match status" value="1"/>
</dbReference>